<gene>
    <name evidence="1" type="ORF">NQ176_g951</name>
</gene>
<evidence type="ECO:0000313" key="1">
    <source>
        <dbReference type="EMBL" id="KAJ2983091.1"/>
    </source>
</evidence>
<accession>A0ACC1NWY6</accession>
<keyword evidence="2" id="KW-1185">Reference proteome</keyword>
<dbReference type="Proteomes" id="UP001143910">
    <property type="component" value="Unassembled WGS sequence"/>
</dbReference>
<comment type="caution">
    <text evidence="1">The sequence shown here is derived from an EMBL/GenBank/DDBJ whole genome shotgun (WGS) entry which is preliminary data.</text>
</comment>
<proteinExistence type="predicted"/>
<organism evidence="1 2">
    <name type="scientific">Zarea fungicola</name>
    <dbReference type="NCBI Taxonomy" id="93591"/>
    <lineage>
        <taxon>Eukaryota</taxon>
        <taxon>Fungi</taxon>
        <taxon>Dikarya</taxon>
        <taxon>Ascomycota</taxon>
        <taxon>Pezizomycotina</taxon>
        <taxon>Sordariomycetes</taxon>
        <taxon>Hypocreomycetidae</taxon>
        <taxon>Hypocreales</taxon>
        <taxon>Cordycipitaceae</taxon>
        <taxon>Zarea</taxon>
    </lineage>
</organism>
<sequence length="363" mass="40442">MYRLLRKAEPAWAGYQTLPADLVDILVEQCDAGFGNAVSQMVYTYWVTAEQNPFSVFAARQMPSVRSQPLHSISKALASFSSEASIEPFLFHHYVEHVAALMLPYQHPRNAFETQYPSAALESASAGKKGLYFAILAQAAFNLAQLRNNDAAMLYYGAKYYGKSMRELSRAIERQDIQFPTMLSSIMTLMFAEAYDGTYRQWRHHFEGAWKFLASNHKSEPWKSTDLACVSLQSLSVVKIIGDTSKIGGALQHVVSVREDFAIAGPILGTTEFGFTIGASPTVLDSFIAAVEAYTEEDQESAREYLGRATSVGIGSRESIKRVVEEVWRRREAIAGGPGQDLAHTIVDWRVVMRQLDCDVLLI</sequence>
<protein>
    <submittedName>
        <fullName evidence="1">Uncharacterized protein</fullName>
    </submittedName>
</protein>
<reference evidence="1" key="1">
    <citation type="submission" date="2022-08" db="EMBL/GenBank/DDBJ databases">
        <title>Genome Sequence of Lecanicillium fungicola.</title>
        <authorList>
            <person name="Buettner E."/>
        </authorList>
    </citation>
    <scope>NUCLEOTIDE SEQUENCE</scope>
    <source>
        <strain evidence="1">Babe33</strain>
    </source>
</reference>
<dbReference type="EMBL" id="JANJQO010000044">
    <property type="protein sequence ID" value="KAJ2983091.1"/>
    <property type="molecule type" value="Genomic_DNA"/>
</dbReference>
<evidence type="ECO:0000313" key="2">
    <source>
        <dbReference type="Proteomes" id="UP001143910"/>
    </source>
</evidence>
<name>A0ACC1NWY6_9HYPO</name>